<organism evidence="1">
    <name type="scientific">hydrothermal vent metagenome</name>
    <dbReference type="NCBI Taxonomy" id="652676"/>
    <lineage>
        <taxon>unclassified sequences</taxon>
        <taxon>metagenomes</taxon>
        <taxon>ecological metagenomes</taxon>
    </lineage>
</organism>
<sequence length="25" mass="2649">VKPVEKEKLLSVVDKLVAAGKDIGL</sequence>
<reference evidence="1" key="1">
    <citation type="submission" date="2018-06" db="EMBL/GenBank/DDBJ databases">
        <authorList>
            <person name="Zhirakovskaya E."/>
        </authorList>
    </citation>
    <scope>NUCLEOTIDE SEQUENCE</scope>
</reference>
<accession>A0A3B1DM38</accession>
<feature type="non-terminal residue" evidence="1">
    <location>
        <position position="1"/>
    </location>
</feature>
<dbReference type="AlphaFoldDB" id="A0A3B1DM38"/>
<name>A0A3B1DM38_9ZZZZ</name>
<evidence type="ECO:0000313" key="1">
    <source>
        <dbReference type="EMBL" id="VAX29757.1"/>
    </source>
</evidence>
<gene>
    <name evidence="1" type="ORF">MNBD_NITROSPINAE05-179</name>
</gene>
<protein>
    <submittedName>
        <fullName evidence="1">Uncharacterized protein</fullName>
    </submittedName>
</protein>
<proteinExistence type="predicted"/>
<dbReference type="EMBL" id="UOGG01000091">
    <property type="protein sequence ID" value="VAX29757.1"/>
    <property type="molecule type" value="Genomic_DNA"/>
</dbReference>